<evidence type="ECO:0000313" key="2">
    <source>
        <dbReference type="Proteomes" id="UP000740883"/>
    </source>
</evidence>
<gene>
    <name evidence="1" type="primary">GTF2IRD2_1</name>
    <name evidence="1" type="ORF">NGRA_3275</name>
</gene>
<evidence type="ECO:0000313" key="1">
    <source>
        <dbReference type="EMBL" id="KAF9756191.1"/>
    </source>
</evidence>
<dbReference type="PANTHER" id="PTHR45913">
    <property type="entry name" value="EPM2A-INTERACTING PROTEIN 1"/>
    <property type="match status" value="1"/>
</dbReference>
<dbReference type="Proteomes" id="UP000740883">
    <property type="component" value="Unassembled WGS sequence"/>
</dbReference>
<dbReference type="EMBL" id="SBJO01000756">
    <property type="protein sequence ID" value="KAF9756191.1"/>
    <property type="molecule type" value="Genomic_DNA"/>
</dbReference>
<proteinExistence type="predicted"/>
<organism evidence="1 2">
    <name type="scientific">Nosema granulosis</name>
    <dbReference type="NCBI Taxonomy" id="83296"/>
    <lineage>
        <taxon>Eukaryota</taxon>
        <taxon>Fungi</taxon>
        <taxon>Fungi incertae sedis</taxon>
        <taxon>Microsporidia</taxon>
        <taxon>Nosematidae</taxon>
        <taxon>Nosema</taxon>
    </lineage>
</organism>
<comment type="caution">
    <text evidence="1">The sequence shown here is derived from an EMBL/GenBank/DDBJ whole genome shotgun (WGS) entry which is preliminary data.</text>
</comment>
<dbReference type="OrthoDB" id="6283535at2759"/>
<dbReference type="AlphaFoldDB" id="A0A9P6GWJ5"/>
<accession>A0A9P6GWJ5</accession>
<dbReference type="PANTHER" id="PTHR45913:SF5">
    <property type="entry name" value="GENERAL TRANSCRIPTION FACTOR II-I REPEAT DOMAIN-CONTAINING PROTEIN 2A-LIKE PROTEIN"/>
    <property type="match status" value="1"/>
</dbReference>
<keyword evidence="2" id="KW-1185">Reference proteome</keyword>
<name>A0A9P6GWJ5_9MICR</name>
<reference evidence="1 2" key="1">
    <citation type="journal article" date="2020" name="Genome Biol. Evol.">
        <title>Comparative genomics of strictly vertically transmitted, feminizing microsporidia endosymbionts of amphipod crustaceans.</title>
        <authorList>
            <person name="Cormier A."/>
            <person name="Chebbi M.A."/>
            <person name="Giraud I."/>
            <person name="Wattier R."/>
            <person name="Teixeira M."/>
            <person name="Gilbert C."/>
            <person name="Rigaud T."/>
            <person name="Cordaux R."/>
        </authorList>
    </citation>
    <scope>NUCLEOTIDE SEQUENCE [LARGE SCALE GENOMIC DNA]</scope>
    <source>
        <strain evidence="1 2">Ou3-Ou53</strain>
    </source>
</reference>
<feature type="non-terminal residue" evidence="1">
    <location>
        <position position="1"/>
    </location>
</feature>
<protein>
    <submittedName>
        <fullName evidence="1">General transcription factor II-I repeat domain-containing protein 2</fullName>
    </submittedName>
</protein>
<sequence>EDFENYKTLFKLFMAPFSFDVAEAPLNLQLELIDLQSDSALREKYNEVGVPAIYSHLNDRYEQIKEFVAKILCMFGSTYLCEQLFSCMKLNKNMFRSRLSDKNLSSIMKISCSQKLTPNFDSLIDDKTRHKSSNKKNNWLNHYIRYLLNLKFIPYVKIIYASFHIILKAHFLCEKVMCGP</sequence>